<evidence type="ECO:0000313" key="1">
    <source>
        <dbReference type="EMBL" id="AVI50564.1"/>
    </source>
</evidence>
<accession>A0A2S0HVJ1</accession>
<proteinExistence type="predicted"/>
<protein>
    <recommendedName>
        <fullName evidence="3">Nuclear transport factor 2 family protein</fullName>
    </recommendedName>
</protein>
<dbReference type="OrthoDB" id="8754772at2"/>
<dbReference type="EMBL" id="CP027062">
    <property type="protein sequence ID" value="AVI50564.1"/>
    <property type="molecule type" value="Genomic_DNA"/>
</dbReference>
<dbReference type="Proteomes" id="UP000238442">
    <property type="component" value="Chromosome"/>
</dbReference>
<dbReference type="SUPFAM" id="SSF54427">
    <property type="entry name" value="NTF2-like"/>
    <property type="match status" value="1"/>
</dbReference>
<evidence type="ECO:0008006" key="3">
    <source>
        <dbReference type="Google" id="ProtNLM"/>
    </source>
</evidence>
<organism evidence="1 2">
    <name type="scientific">Pukyongia salina</name>
    <dbReference type="NCBI Taxonomy" id="2094025"/>
    <lineage>
        <taxon>Bacteria</taxon>
        <taxon>Pseudomonadati</taxon>
        <taxon>Bacteroidota</taxon>
        <taxon>Flavobacteriia</taxon>
        <taxon>Flavobacteriales</taxon>
        <taxon>Flavobacteriaceae</taxon>
        <taxon>Pukyongia</taxon>
    </lineage>
</organism>
<dbReference type="Gene3D" id="3.10.450.50">
    <property type="match status" value="1"/>
</dbReference>
<sequence>MKRSILLSLALFLYTSGIKGQDVAYMDKVDSIDNLIETLYGVISGEKNEARDWELFRFLFTPEAKLIPSVKNKEGVYEVRYMTPENYSEAAGKWLMENGFYEKEIFRKTETFGNITHIFSTYESYKSKLDTAPFMRGINSIQLLDDGERWWIVNIYWTQETENNPIPKSYLPQ</sequence>
<dbReference type="RefSeq" id="WP_105215499.1">
    <property type="nucleotide sequence ID" value="NZ_CP027062.1"/>
</dbReference>
<keyword evidence="2" id="KW-1185">Reference proteome</keyword>
<dbReference type="KEGG" id="aue:C5O00_05025"/>
<dbReference type="InterPro" id="IPR032710">
    <property type="entry name" value="NTF2-like_dom_sf"/>
</dbReference>
<gene>
    <name evidence="1" type="ORF">C5O00_05025</name>
</gene>
<reference evidence="1 2" key="1">
    <citation type="submission" date="2018-02" db="EMBL/GenBank/DDBJ databases">
        <title>Genomic analysis of the strain RR4-38 isolated from a seawater recirculating aquaculture system.</title>
        <authorList>
            <person name="Kim Y.-S."/>
            <person name="Jang Y.H."/>
            <person name="Kim K.-H."/>
        </authorList>
    </citation>
    <scope>NUCLEOTIDE SEQUENCE [LARGE SCALE GENOMIC DNA]</scope>
    <source>
        <strain evidence="1 2">RR4-38</strain>
    </source>
</reference>
<dbReference type="AlphaFoldDB" id="A0A2S0HVJ1"/>
<evidence type="ECO:0000313" key="2">
    <source>
        <dbReference type="Proteomes" id="UP000238442"/>
    </source>
</evidence>
<name>A0A2S0HVJ1_9FLAO</name>